<dbReference type="GeneID" id="106157457"/>
<dbReference type="Gene3D" id="3.30.40.10">
    <property type="entry name" value="Zinc/RING finger domain, C3HC4 (zinc finger)"/>
    <property type="match status" value="1"/>
</dbReference>
<keyword evidence="8" id="KW-1185">Reference proteome</keyword>
<organism evidence="8 9">
    <name type="scientific">Lingula anatina</name>
    <name type="common">Brachiopod</name>
    <name type="synonym">Lingula unguis</name>
    <dbReference type="NCBI Taxonomy" id="7574"/>
    <lineage>
        <taxon>Eukaryota</taxon>
        <taxon>Metazoa</taxon>
        <taxon>Spiralia</taxon>
        <taxon>Lophotrochozoa</taxon>
        <taxon>Brachiopoda</taxon>
        <taxon>Linguliformea</taxon>
        <taxon>Lingulata</taxon>
        <taxon>Lingulida</taxon>
        <taxon>Linguloidea</taxon>
        <taxon>Lingulidae</taxon>
        <taxon>Lingula</taxon>
    </lineage>
</organism>
<gene>
    <name evidence="9" type="primary">LOC106157457</name>
</gene>
<feature type="region of interest" description="Disordered" evidence="5">
    <location>
        <begin position="303"/>
        <end position="352"/>
    </location>
</feature>
<dbReference type="Pfam" id="PF02338">
    <property type="entry name" value="OTU"/>
    <property type="match status" value="1"/>
</dbReference>
<sequence>MAHKNKKTRYPCGTCQRACSSDAIECSSCLKWIHRECVPMTEEMFDEWSADGVEFVCRDCAYDATGEYDFERSLLHLRTNPDSAKGEALLLTTYNVKLPVLRDDATLIDWSSDKVAKQVLAKFHPIILNTHRPLAIGGDGNCLYRALSAGLYGTERYHLHVRLITALEMITFPDEYNIHSVNYTGKLAGDAAFVESYADELGAVCAPGRWSGLIHLYAASAALRVPLRSYCPPILHTEYLSMPLTRVIHGRGVSTKHHPEITIMWTSSSVPASQDDFRPDHFAVLIKNQVTVMRGNINHTCQDTLPDTVTTDPPISPQQTSANPDDVPEPTLPETTDASCDTAPGGTPLPNEKFLDAPKVIKLLHSEDPSTSSIPNGRKENTYFIVDNQGNVQRRNEGKKSIFDDDCGAWVKGTSPVTVMSQEGTQLKFCDGLYCVRKYINGKLTYQPLHPQPEETVTLQRYYTTLKADNSYKRRVSWVQERPHVALVEYVGKFPGRTPHGNSTSSGRNYIRTKPHVLEKIEQLATLGNPKAIYEEIIREAPREQDKPSDLRQVQNKLHKANTRREDVNSGGSNLAANFNYLQSQIHYSNFVRKITHEKGKVPTIICYTDSQILDLKRFCCTSPVAQSTVLGVDKTYNLGQCHVTTMVFKNLSVIRNGTNNNPVFLGPIIIHGNSDWQTFASFFSTIAMELTGSLSQPVIGSDEERAIRKAAKFSFPEAKLISCQRHLKQNVTMHLRDKIGLSMDERNKLVSLIFGKDGLTDSLSWPMFEKRKEEVVAFIQNSVPGFGIYFEEHILPILKDNHDTIMSRPGVGHGWTNNNCESLNHILKLRTGWRQQDIPKLIDSLEKLVSHCYEDVERSFIQRGEFKLSEEYKDFHVEFNEWEKKSSQQRQRHLKKFLSTPKILKPMVSSENLFVLQAPLRGKKPCQRKRSRATRTTTLK</sequence>
<evidence type="ECO:0000256" key="4">
    <source>
        <dbReference type="PROSITE-ProRule" id="PRU00146"/>
    </source>
</evidence>
<evidence type="ECO:0000256" key="1">
    <source>
        <dbReference type="ARBA" id="ARBA00022723"/>
    </source>
</evidence>
<proteinExistence type="predicted"/>
<evidence type="ECO:0000313" key="9">
    <source>
        <dbReference type="RefSeq" id="XP_013388573.1"/>
    </source>
</evidence>
<feature type="domain" description="PHD-type" evidence="6">
    <location>
        <begin position="9"/>
        <end position="63"/>
    </location>
</feature>
<dbReference type="InterPro" id="IPR013083">
    <property type="entry name" value="Znf_RING/FYVE/PHD"/>
</dbReference>
<dbReference type="InterPro" id="IPR018289">
    <property type="entry name" value="MULE_transposase_dom"/>
</dbReference>
<dbReference type="Proteomes" id="UP000085678">
    <property type="component" value="Unplaced"/>
</dbReference>
<dbReference type="InterPro" id="IPR038765">
    <property type="entry name" value="Papain-like_cys_pep_sf"/>
</dbReference>
<evidence type="ECO:0000256" key="3">
    <source>
        <dbReference type="ARBA" id="ARBA00022833"/>
    </source>
</evidence>
<keyword evidence="2 4" id="KW-0863">Zinc-finger</keyword>
<name>A0A1S3HRB5_LINAN</name>
<dbReference type="Gene3D" id="3.90.70.80">
    <property type="match status" value="1"/>
</dbReference>
<dbReference type="PROSITE" id="PS50016">
    <property type="entry name" value="ZF_PHD_2"/>
    <property type="match status" value="1"/>
</dbReference>
<dbReference type="KEGG" id="lak:106157457"/>
<accession>A0A1S3HRB5</accession>
<dbReference type="SUPFAM" id="SSF54001">
    <property type="entry name" value="Cysteine proteinases"/>
    <property type="match status" value="1"/>
</dbReference>
<dbReference type="InterPro" id="IPR011011">
    <property type="entry name" value="Znf_FYVE_PHD"/>
</dbReference>
<dbReference type="AlphaFoldDB" id="A0A1S3HRB5"/>
<dbReference type="InterPro" id="IPR003323">
    <property type="entry name" value="OTU_dom"/>
</dbReference>
<dbReference type="InterPro" id="IPR019787">
    <property type="entry name" value="Znf_PHD-finger"/>
</dbReference>
<reference evidence="9" key="1">
    <citation type="submission" date="2025-08" db="UniProtKB">
        <authorList>
            <consortium name="RefSeq"/>
        </authorList>
    </citation>
    <scope>IDENTIFICATION</scope>
    <source>
        <tissue evidence="9">Gonads</tissue>
    </source>
</reference>
<dbReference type="SUPFAM" id="SSF57903">
    <property type="entry name" value="FYVE/PHD zinc finger"/>
    <property type="match status" value="1"/>
</dbReference>
<evidence type="ECO:0000256" key="5">
    <source>
        <dbReference type="SAM" id="MobiDB-lite"/>
    </source>
</evidence>
<dbReference type="InParanoid" id="A0A1S3HRB5"/>
<feature type="domain" description="OTU" evidence="7">
    <location>
        <begin position="131"/>
        <end position="264"/>
    </location>
</feature>
<feature type="compositionally biased region" description="Low complexity" evidence="5">
    <location>
        <begin position="303"/>
        <end position="313"/>
    </location>
</feature>
<dbReference type="PROSITE" id="PS50802">
    <property type="entry name" value="OTU"/>
    <property type="match status" value="1"/>
</dbReference>
<keyword evidence="3" id="KW-0862">Zinc</keyword>
<evidence type="ECO:0000256" key="2">
    <source>
        <dbReference type="ARBA" id="ARBA00022771"/>
    </source>
</evidence>
<protein>
    <submittedName>
        <fullName evidence="9">Uncharacterized protein LOC106157457</fullName>
    </submittedName>
</protein>
<dbReference type="OrthoDB" id="5791190at2759"/>
<dbReference type="InterPro" id="IPR047273">
    <property type="entry name" value="VRTN_OTU_dom"/>
</dbReference>
<evidence type="ECO:0000259" key="7">
    <source>
        <dbReference type="PROSITE" id="PS50802"/>
    </source>
</evidence>
<dbReference type="RefSeq" id="XP_013388573.1">
    <property type="nucleotide sequence ID" value="XM_013533119.2"/>
</dbReference>
<evidence type="ECO:0000259" key="6">
    <source>
        <dbReference type="PROSITE" id="PS50016"/>
    </source>
</evidence>
<dbReference type="Pfam" id="PF10551">
    <property type="entry name" value="MULE"/>
    <property type="match status" value="1"/>
</dbReference>
<dbReference type="CDD" id="cd22791">
    <property type="entry name" value="OTU_VRTN"/>
    <property type="match status" value="1"/>
</dbReference>
<dbReference type="GO" id="GO:0008270">
    <property type="term" value="F:zinc ion binding"/>
    <property type="evidence" value="ECO:0007669"/>
    <property type="project" value="UniProtKB-KW"/>
</dbReference>
<evidence type="ECO:0000313" key="8">
    <source>
        <dbReference type="Proteomes" id="UP000085678"/>
    </source>
</evidence>
<keyword evidence="1" id="KW-0479">Metal-binding</keyword>